<gene>
    <name evidence="1" type="ORF">ABEB36_003340</name>
</gene>
<comment type="caution">
    <text evidence="1">The sequence shown here is derived from an EMBL/GenBank/DDBJ whole genome shotgun (WGS) entry which is preliminary data.</text>
</comment>
<evidence type="ECO:0000313" key="2">
    <source>
        <dbReference type="Proteomes" id="UP001566132"/>
    </source>
</evidence>
<dbReference type="AlphaFoldDB" id="A0ABD1F8W0"/>
<proteinExistence type="predicted"/>
<organism evidence="1 2">
    <name type="scientific">Hypothenemus hampei</name>
    <name type="common">Coffee berry borer</name>
    <dbReference type="NCBI Taxonomy" id="57062"/>
    <lineage>
        <taxon>Eukaryota</taxon>
        <taxon>Metazoa</taxon>
        <taxon>Ecdysozoa</taxon>
        <taxon>Arthropoda</taxon>
        <taxon>Hexapoda</taxon>
        <taxon>Insecta</taxon>
        <taxon>Pterygota</taxon>
        <taxon>Neoptera</taxon>
        <taxon>Endopterygota</taxon>
        <taxon>Coleoptera</taxon>
        <taxon>Polyphaga</taxon>
        <taxon>Cucujiformia</taxon>
        <taxon>Curculionidae</taxon>
        <taxon>Scolytinae</taxon>
        <taxon>Hypothenemus</taxon>
    </lineage>
</organism>
<accession>A0ABD1F8W0</accession>
<dbReference type="EMBL" id="JBDJPC010000002">
    <property type="protein sequence ID" value="KAL1514011.1"/>
    <property type="molecule type" value="Genomic_DNA"/>
</dbReference>
<reference evidence="1 2" key="1">
    <citation type="submission" date="2024-05" db="EMBL/GenBank/DDBJ databases">
        <title>Genetic variation in Jamaican populations of the coffee berry borer (Hypothenemus hampei).</title>
        <authorList>
            <person name="Errbii M."/>
            <person name="Myrie A."/>
        </authorList>
    </citation>
    <scope>NUCLEOTIDE SEQUENCE [LARGE SCALE GENOMIC DNA]</scope>
    <source>
        <strain evidence="1">JA-Hopewell-2020-01-JO</strain>
        <tissue evidence="1">Whole body</tissue>
    </source>
</reference>
<evidence type="ECO:0000313" key="1">
    <source>
        <dbReference type="EMBL" id="KAL1514011.1"/>
    </source>
</evidence>
<protein>
    <submittedName>
        <fullName evidence="1">Uncharacterized protein</fullName>
    </submittedName>
</protein>
<name>A0ABD1F8W0_HYPHA</name>
<sequence>MERSHCKEEAINFGAYATWHKCNFVRYDLNWLFEVCTLYGRDALKGALWPVGPMHLRPRLTVAGCEIHIAKGNVDMRRAQIEYREINKIQDTLPNEKWRRRLKSNLSTTHKPGSL</sequence>
<dbReference type="Proteomes" id="UP001566132">
    <property type="component" value="Unassembled WGS sequence"/>
</dbReference>
<keyword evidence="2" id="KW-1185">Reference proteome</keyword>